<gene>
    <name evidence="16" type="ORF">SSX86_020101</name>
</gene>
<evidence type="ECO:0000256" key="3">
    <source>
        <dbReference type="ARBA" id="ARBA00022750"/>
    </source>
</evidence>
<keyword evidence="8" id="KW-0239">DNA-directed DNA polymerase</keyword>
<dbReference type="InterPro" id="IPR016197">
    <property type="entry name" value="Chromo-like_dom_sf"/>
</dbReference>
<dbReference type="Gene3D" id="3.10.10.10">
    <property type="entry name" value="HIV Type 1 Reverse Transcriptase, subunit A, domain 1"/>
    <property type="match status" value="1"/>
</dbReference>
<proteinExistence type="predicted"/>
<keyword evidence="7" id="KW-0695">RNA-directed DNA polymerase</keyword>
<evidence type="ECO:0000259" key="13">
    <source>
        <dbReference type="Pfam" id="PF17919"/>
    </source>
</evidence>
<dbReference type="GO" id="GO:0015074">
    <property type="term" value="P:DNA integration"/>
    <property type="evidence" value="ECO:0007669"/>
    <property type="project" value="UniProtKB-KW"/>
</dbReference>
<dbReference type="Pfam" id="PF17921">
    <property type="entry name" value="Integrase_H2C2"/>
    <property type="match status" value="1"/>
</dbReference>
<keyword evidence="1" id="KW-0645">Protease</keyword>
<accession>A0AAP0GV44</accession>
<evidence type="ECO:0000256" key="1">
    <source>
        <dbReference type="ARBA" id="ARBA00022670"/>
    </source>
</evidence>
<dbReference type="GO" id="GO:0003887">
    <property type="term" value="F:DNA-directed DNA polymerase activity"/>
    <property type="evidence" value="ECO:0007669"/>
    <property type="project" value="UniProtKB-KW"/>
</dbReference>
<dbReference type="InterPro" id="IPR056924">
    <property type="entry name" value="SH3_Tf2-1"/>
</dbReference>
<sequence length="957" mass="107787">MTRTNVNGTNQIEATLQEHEQTLLRLDRAAQTSAHQTQLMAQNIEAIQKTLDLLLKKSSSDSEEDEGTSTRVIQAKTDRMPRLVKVEFPRFSGEDVEDWVCKCDHFFSIDDTPANFKVRYAVVHLDGKALKWHHNIMKLKNVPVANVDWKEYASAITARFSTTMFEDAMGVLTSIAQTGTLEEFYQLFDECLLKVTISEEYAVSIFLKGLKPEIGCPVRMFQPKTLKQAFARMQDSANVTLGVKPSHANRYNPFNTYTPANVKNPTPLATFRSPSNAAKLPLLPTPPANKKLNPDKKLTSKEIEEKRSKEAHLLSMKLDQNVEQFNHTAKVDKGLENGALTQLLEEFSDVFQVPVGLPPKDIIEKSVQKMLDTGVIRHSSSPFAAPLVLVKKKDGTWRLCIDYRSHSMEQHLKHLREVLVVLRANSLFAKQSKCSFAGPLVEYLGHIISGEGVATDPNKIQAIRDWLVPTSMKELRAFLGLAGYYRRFIKNFGLMARPLNDLLKKYAFVWSEKATDAFLSLQEALSSPPVLALPDFSKVFILETDASSKGIGAVLMQDHHPIAFISKGLSSRQQSLSVYEKELMAIIFAVKYWHHYFSIVYKQGSENVAADALSRIQASTLLAITMSTLDSTLFTKVQESWANDERSSKVLEQLKAGGSVPKYHFANATLFKNNKIAVGNVPALHKEIITLCHSTPQGGHSGVSATIHRIRSLFTWKGLSKHVRTFVRHCLVCQKAKYETVASPGLLQPLPVPSHIFTDISMDFIGGLPKSNGKDTIFVVVLYGYPPPIFTPYVPRDVRVEAADQFFTDREDMIHVLKNSPTVVYVKLHPYVETSLRQHKFSKLVPKYYGPFMIVEKYGSAAYRLDLPGNAQIHPTFHVSLLKQAAGPPLPADVIPLPVEPRFKLQPLKVLDSKIYKKRNRMGVKWLVLWKDLPIFDATWEDAEELQLRFPTFHYDS</sequence>
<keyword evidence="6" id="KW-0229">DNA integration</keyword>
<keyword evidence="5" id="KW-0460">Magnesium</keyword>
<keyword evidence="4" id="KW-0378">Hydrolase</keyword>
<dbReference type="AlphaFoldDB" id="A0AAP0GV44"/>
<keyword evidence="9" id="KW-0238">DNA-binding</keyword>
<reference evidence="16 17" key="1">
    <citation type="submission" date="2024-04" db="EMBL/GenBank/DDBJ databases">
        <title>The reference genome of an endangered Asteraceae, Deinandra increscens subsp. villosa, native to the Central Coast of California.</title>
        <authorList>
            <person name="Guilliams M."/>
            <person name="Hasenstab-Lehman K."/>
            <person name="Meyer R."/>
            <person name="Mcevoy S."/>
        </authorList>
    </citation>
    <scope>NUCLEOTIDE SEQUENCE [LARGE SCALE GENOMIC DNA]</scope>
    <source>
        <tissue evidence="16">Leaf</tissue>
    </source>
</reference>
<evidence type="ECO:0000256" key="5">
    <source>
        <dbReference type="ARBA" id="ARBA00022842"/>
    </source>
</evidence>
<dbReference type="InterPro" id="IPR043502">
    <property type="entry name" value="DNA/RNA_pol_sf"/>
</dbReference>
<dbReference type="GO" id="GO:0046872">
    <property type="term" value="F:metal ion binding"/>
    <property type="evidence" value="ECO:0007669"/>
    <property type="project" value="UniProtKB-KW"/>
</dbReference>
<evidence type="ECO:0000313" key="16">
    <source>
        <dbReference type="EMBL" id="KAK9062911.1"/>
    </source>
</evidence>
<evidence type="ECO:0000259" key="14">
    <source>
        <dbReference type="Pfam" id="PF17921"/>
    </source>
</evidence>
<feature type="domain" description="Retrotransposon gag" evidence="12">
    <location>
        <begin position="120"/>
        <end position="212"/>
    </location>
</feature>
<dbReference type="InterPro" id="IPR041588">
    <property type="entry name" value="Integrase_H2C2"/>
</dbReference>
<keyword evidence="17" id="KW-1185">Reference proteome</keyword>
<name>A0AAP0GV44_9ASTR</name>
<evidence type="ECO:0000256" key="10">
    <source>
        <dbReference type="ARBA" id="ARBA00023172"/>
    </source>
</evidence>
<dbReference type="InterPro" id="IPR043128">
    <property type="entry name" value="Rev_trsase/Diguanyl_cyclase"/>
</dbReference>
<dbReference type="Pfam" id="PF03732">
    <property type="entry name" value="Retrotrans_gag"/>
    <property type="match status" value="1"/>
</dbReference>
<evidence type="ECO:0000256" key="9">
    <source>
        <dbReference type="ARBA" id="ARBA00023125"/>
    </source>
</evidence>
<dbReference type="SUPFAM" id="SSF54160">
    <property type="entry name" value="Chromo domain-like"/>
    <property type="match status" value="1"/>
</dbReference>
<keyword evidence="8" id="KW-0808">Transferase</keyword>
<dbReference type="FunFam" id="3.30.70.270:FF:000020">
    <property type="entry name" value="Transposon Tf2-6 polyprotein-like Protein"/>
    <property type="match status" value="1"/>
</dbReference>
<keyword evidence="8" id="KW-0548">Nucleotidyltransferase</keyword>
<dbReference type="GO" id="GO:0004190">
    <property type="term" value="F:aspartic-type endopeptidase activity"/>
    <property type="evidence" value="ECO:0007669"/>
    <property type="project" value="UniProtKB-KW"/>
</dbReference>
<feature type="domain" description="Reverse transcriptase/retrotransposon-derived protein RNase H-like" evidence="13">
    <location>
        <begin position="510"/>
        <end position="597"/>
    </location>
</feature>
<evidence type="ECO:0000256" key="6">
    <source>
        <dbReference type="ARBA" id="ARBA00022908"/>
    </source>
</evidence>
<dbReference type="EMBL" id="JBCNJP010000019">
    <property type="protein sequence ID" value="KAK9062911.1"/>
    <property type="molecule type" value="Genomic_DNA"/>
</dbReference>
<organism evidence="16 17">
    <name type="scientific">Deinandra increscens subsp. villosa</name>
    <dbReference type="NCBI Taxonomy" id="3103831"/>
    <lineage>
        <taxon>Eukaryota</taxon>
        <taxon>Viridiplantae</taxon>
        <taxon>Streptophyta</taxon>
        <taxon>Embryophyta</taxon>
        <taxon>Tracheophyta</taxon>
        <taxon>Spermatophyta</taxon>
        <taxon>Magnoliopsida</taxon>
        <taxon>eudicotyledons</taxon>
        <taxon>Gunneridae</taxon>
        <taxon>Pentapetalae</taxon>
        <taxon>asterids</taxon>
        <taxon>campanulids</taxon>
        <taxon>Asterales</taxon>
        <taxon>Asteraceae</taxon>
        <taxon>Asteroideae</taxon>
        <taxon>Heliantheae alliance</taxon>
        <taxon>Madieae</taxon>
        <taxon>Madiinae</taxon>
        <taxon>Deinandra</taxon>
    </lineage>
</organism>
<keyword evidence="11" id="KW-0511">Multifunctional enzyme</keyword>
<evidence type="ECO:0000256" key="7">
    <source>
        <dbReference type="ARBA" id="ARBA00022918"/>
    </source>
</evidence>
<dbReference type="Pfam" id="PF17919">
    <property type="entry name" value="RT_RNaseH_2"/>
    <property type="match status" value="1"/>
</dbReference>
<dbReference type="Gene3D" id="3.30.70.270">
    <property type="match status" value="2"/>
</dbReference>
<dbReference type="SUPFAM" id="SSF56672">
    <property type="entry name" value="DNA/RNA polymerases"/>
    <property type="match status" value="1"/>
</dbReference>
<dbReference type="Pfam" id="PF24626">
    <property type="entry name" value="SH3_Tf2-1"/>
    <property type="match status" value="1"/>
</dbReference>
<feature type="domain" description="Integrase zinc-binding" evidence="14">
    <location>
        <begin position="683"/>
        <end position="738"/>
    </location>
</feature>
<evidence type="ECO:0000256" key="11">
    <source>
        <dbReference type="ARBA" id="ARBA00023268"/>
    </source>
</evidence>
<evidence type="ECO:0000313" key="17">
    <source>
        <dbReference type="Proteomes" id="UP001408789"/>
    </source>
</evidence>
<keyword evidence="3" id="KW-0064">Aspartyl protease</keyword>
<protein>
    <submittedName>
        <fullName evidence="16">Uncharacterized protein</fullName>
    </submittedName>
</protein>
<dbReference type="GO" id="GO:0003964">
    <property type="term" value="F:RNA-directed DNA polymerase activity"/>
    <property type="evidence" value="ECO:0007669"/>
    <property type="project" value="UniProtKB-KW"/>
</dbReference>
<keyword evidence="2" id="KW-0479">Metal-binding</keyword>
<dbReference type="CDD" id="cd09274">
    <property type="entry name" value="RNase_HI_RT_Ty3"/>
    <property type="match status" value="1"/>
</dbReference>
<dbReference type="Gene3D" id="1.10.340.70">
    <property type="match status" value="1"/>
</dbReference>
<dbReference type="PANTHER" id="PTHR37984">
    <property type="entry name" value="PROTEIN CBG26694"/>
    <property type="match status" value="1"/>
</dbReference>
<dbReference type="GO" id="GO:0006310">
    <property type="term" value="P:DNA recombination"/>
    <property type="evidence" value="ECO:0007669"/>
    <property type="project" value="UniProtKB-KW"/>
</dbReference>
<evidence type="ECO:0000259" key="15">
    <source>
        <dbReference type="Pfam" id="PF24626"/>
    </source>
</evidence>
<evidence type="ECO:0000259" key="12">
    <source>
        <dbReference type="Pfam" id="PF03732"/>
    </source>
</evidence>
<dbReference type="GO" id="GO:0003677">
    <property type="term" value="F:DNA binding"/>
    <property type="evidence" value="ECO:0007669"/>
    <property type="project" value="UniProtKB-KW"/>
</dbReference>
<feature type="domain" description="Tf2-1-like SH3-like" evidence="15">
    <location>
        <begin position="824"/>
        <end position="884"/>
    </location>
</feature>
<dbReference type="GO" id="GO:0006508">
    <property type="term" value="P:proteolysis"/>
    <property type="evidence" value="ECO:0007669"/>
    <property type="project" value="UniProtKB-KW"/>
</dbReference>
<dbReference type="InterPro" id="IPR050951">
    <property type="entry name" value="Retrovirus_Pol_polyprotein"/>
</dbReference>
<comment type="caution">
    <text evidence="16">The sequence shown here is derived from an EMBL/GenBank/DDBJ whole genome shotgun (WGS) entry which is preliminary data.</text>
</comment>
<dbReference type="Proteomes" id="UP001408789">
    <property type="component" value="Unassembled WGS sequence"/>
</dbReference>
<dbReference type="PANTHER" id="PTHR37984:SF5">
    <property type="entry name" value="PROTEIN NYNRIN-LIKE"/>
    <property type="match status" value="1"/>
</dbReference>
<evidence type="ECO:0000256" key="2">
    <source>
        <dbReference type="ARBA" id="ARBA00022723"/>
    </source>
</evidence>
<evidence type="ECO:0000256" key="4">
    <source>
        <dbReference type="ARBA" id="ARBA00022801"/>
    </source>
</evidence>
<evidence type="ECO:0000256" key="8">
    <source>
        <dbReference type="ARBA" id="ARBA00022932"/>
    </source>
</evidence>
<keyword evidence="10" id="KW-0233">DNA recombination</keyword>
<dbReference type="InterPro" id="IPR041577">
    <property type="entry name" value="RT_RNaseH_2"/>
</dbReference>
<dbReference type="InterPro" id="IPR005162">
    <property type="entry name" value="Retrotrans_gag_dom"/>
</dbReference>